<gene>
    <name evidence="8" type="ORF">QQX98_003773</name>
</gene>
<evidence type="ECO:0000256" key="7">
    <source>
        <dbReference type="ARBA" id="ARBA00023033"/>
    </source>
</evidence>
<sequence length="366" mass="41442">MLPDSFISGEGASHLRVVYAFAAISIAYLLFVHEWELHAGIPEIQATEDGGFKPFKTRPDLFTQGKGLVDRGLRQFPSCFQIATAQGPRIILPNCFVDEVRNNPHFDFNNSVAKDFFAVYPGFEPFYDECNFTMTVVRTKLTQSLNYITEDFASETVAAFQDLFNDSEEIALKPKLLDLIARFSTRVFIGPELCTNNEWLDITTMYTLDSFIAAHALRSWPAITRLIEMRDARRIIQPVLEDQRARNRKAREAGESTAKVADAVGWIDDAAKGYGYDAAAAQIGLALAANHTTTQALCSVFFDLLTHPEHIELLRDEIRSVLGEGGWKKTSLYQLRLMDSLMKESQRYHMLDFGEFHESHDYYPAI</sequence>
<dbReference type="PANTHER" id="PTHR46206:SF2">
    <property type="entry name" value="CYTOCHROME P450 MONOOXYGENASE AUSG-RELATED"/>
    <property type="match status" value="1"/>
</dbReference>
<dbReference type="InterPro" id="IPR036396">
    <property type="entry name" value="Cyt_P450_sf"/>
</dbReference>
<dbReference type="Gene3D" id="1.10.630.10">
    <property type="entry name" value="Cytochrome P450"/>
    <property type="match status" value="1"/>
</dbReference>
<evidence type="ECO:0000313" key="8">
    <source>
        <dbReference type="EMBL" id="KAK7418755.1"/>
    </source>
</evidence>
<evidence type="ECO:0000256" key="6">
    <source>
        <dbReference type="ARBA" id="ARBA00023004"/>
    </source>
</evidence>
<evidence type="ECO:0000256" key="1">
    <source>
        <dbReference type="ARBA" id="ARBA00001971"/>
    </source>
</evidence>
<accession>A0ABR1HCD1</accession>
<evidence type="ECO:0000313" key="9">
    <source>
        <dbReference type="Proteomes" id="UP001498476"/>
    </source>
</evidence>
<organism evidence="8 9">
    <name type="scientific">Neonectria punicea</name>
    <dbReference type="NCBI Taxonomy" id="979145"/>
    <lineage>
        <taxon>Eukaryota</taxon>
        <taxon>Fungi</taxon>
        <taxon>Dikarya</taxon>
        <taxon>Ascomycota</taxon>
        <taxon>Pezizomycotina</taxon>
        <taxon>Sordariomycetes</taxon>
        <taxon>Hypocreomycetidae</taxon>
        <taxon>Hypocreales</taxon>
        <taxon>Nectriaceae</taxon>
        <taxon>Neonectria</taxon>
    </lineage>
</organism>
<evidence type="ECO:0000256" key="3">
    <source>
        <dbReference type="ARBA" id="ARBA00022617"/>
    </source>
</evidence>
<comment type="cofactor">
    <cofactor evidence="1">
        <name>heme</name>
        <dbReference type="ChEBI" id="CHEBI:30413"/>
    </cofactor>
</comment>
<keyword evidence="5" id="KW-0560">Oxidoreductase</keyword>
<evidence type="ECO:0000256" key="2">
    <source>
        <dbReference type="ARBA" id="ARBA00010617"/>
    </source>
</evidence>
<keyword evidence="3" id="KW-0349">Heme</keyword>
<dbReference type="Pfam" id="PF00067">
    <property type="entry name" value="p450"/>
    <property type="match status" value="1"/>
</dbReference>
<dbReference type="PANTHER" id="PTHR46206">
    <property type="entry name" value="CYTOCHROME P450"/>
    <property type="match status" value="1"/>
</dbReference>
<comment type="caution">
    <text evidence="8">The sequence shown here is derived from an EMBL/GenBank/DDBJ whole genome shotgun (WGS) entry which is preliminary data.</text>
</comment>
<evidence type="ECO:0008006" key="10">
    <source>
        <dbReference type="Google" id="ProtNLM"/>
    </source>
</evidence>
<reference evidence="8 9" key="1">
    <citation type="journal article" date="2025" name="Microbiol. Resour. Announc.">
        <title>Draft genome sequences for Neonectria magnoliae and Neonectria punicea, canker pathogens of Liriodendron tulipifera and Acer saccharum in West Virginia.</title>
        <authorList>
            <person name="Petronek H.M."/>
            <person name="Kasson M.T."/>
            <person name="Metheny A.M."/>
            <person name="Stauder C.M."/>
            <person name="Lovett B."/>
            <person name="Lynch S.C."/>
            <person name="Garnas J.R."/>
            <person name="Kasson L.R."/>
            <person name="Stajich J.E."/>
        </authorList>
    </citation>
    <scope>NUCLEOTIDE SEQUENCE [LARGE SCALE GENOMIC DNA]</scope>
    <source>
        <strain evidence="8 9">NRRL 64653</strain>
    </source>
</reference>
<dbReference type="Proteomes" id="UP001498476">
    <property type="component" value="Unassembled WGS sequence"/>
</dbReference>
<dbReference type="EMBL" id="JAZAVJ010000044">
    <property type="protein sequence ID" value="KAK7418755.1"/>
    <property type="molecule type" value="Genomic_DNA"/>
</dbReference>
<evidence type="ECO:0000256" key="5">
    <source>
        <dbReference type="ARBA" id="ARBA00023002"/>
    </source>
</evidence>
<keyword evidence="7" id="KW-0503">Monooxygenase</keyword>
<name>A0ABR1HCD1_9HYPO</name>
<proteinExistence type="inferred from homology"/>
<keyword evidence="4" id="KW-0479">Metal-binding</keyword>
<keyword evidence="9" id="KW-1185">Reference proteome</keyword>
<dbReference type="SUPFAM" id="SSF48264">
    <property type="entry name" value="Cytochrome P450"/>
    <property type="match status" value="1"/>
</dbReference>
<comment type="similarity">
    <text evidence="2">Belongs to the cytochrome P450 family.</text>
</comment>
<protein>
    <recommendedName>
        <fullName evidence="10">Cytochrome P450</fullName>
    </recommendedName>
</protein>
<keyword evidence="6" id="KW-0408">Iron</keyword>
<evidence type="ECO:0000256" key="4">
    <source>
        <dbReference type="ARBA" id="ARBA00022723"/>
    </source>
</evidence>
<dbReference type="InterPro" id="IPR001128">
    <property type="entry name" value="Cyt_P450"/>
</dbReference>
<dbReference type="CDD" id="cd11041">
    <property type="entry name" value="CYP503A1-like"/>
    <property type="match status" value="1"/>
</dbReference>